<sequence length="1159" mass="133436">MQRWSRKKPPFPLLASLFCVFVVASILYNENNRQFHVEREAASSFPSFPTPLPPNISAHKTKRADFGRLDWSKACISTRSHSVHEEGISRTLRSDQWDEGPRSCDIFSGRWVFDNDSYPLYNESDCPYMSDQLACQKHGRPDSTYQKWRWQPHNCNLKRWNGTEMLEKLRGKRLMFVGDSLNRGQWISMVCLLQSAIGNGKKSMSPNAALTIFRAEEYNATVEFYWAPLIVESNSDDPVNHRLDSRIIRPDSVLKHASEWEKADILVFNTYLWWRQGNIKLLWSDEEDGVCEELSGIGAMKLALEAWAEWVASNVDPRKKRIFYVTMSPTHLWSREWQPGSEGNCLHEKVPIDRESYWGSGSDVPTMGMTENVLGQLRSKVSVINITQLSEYRKDGHPSIYRKFWETFSPQQLANPGAWIGPQHALQLEITAFIKQEFRKLRNPIIGAEVQQAVTFFQADGSLMMPHILCIMSEIANIIQTSSLARNTAGQIRLIRNGGGNLTTSAIGNGKKWMSPTSSLTIFKTEEYNATVEFYWAPLIVESNSDHPFNHRLKTRIIRPDSVLKHASVWEEADILIFNTYLWWRTGNVKLLWNSEENGVCEDLTGIEAMKFALETWAEWVASIVDTHKKVFFVTMSPTHLWSREWQPGSEGNCLHEETPIEQEGFWGSGSDVPTMRIVDDVLGRLGSKISVINITQLSEYRKDGHPTIYRKFWETFSPQQLSNPASYADCFHWCLPGLWTRKKPSFLLASSLFCVFLVASLLYNGNDWQFRVETEAPSHTDFEALAWSKACISTRNYSIHEAGILQTSKSNNWRGSPPRCDVFSGRWVFDNASYPLYNEQDCEYNSDQFACQKYGRPDLTYQKWRWQPHNCNLKRWNGTEMLEKLRGKRMMFVGDSLNRGQWTSMVCLLQSAIGDGKKSMSPNAALTIFRAEEYNATVEFHWAPLIVESNSDHPFKHRLKSRIIRPDSVLKHASVWEKADIIIFNTYLWWRTGNVKLLWSSEENGVCEDLSGIEAMKFALKTWAEWVNSTVDTHKKRVFFVTMSPTHLWSREWQPGSEGNCLNEETPIEKEGFWGSGSDVPTMRVLDDVLGGLRTKVSVINITQLSEYRKDGHTSIYRKFWETFSPERLSNPASYADCFHWCLPGVPDVWNELLFNLL</sequence>
<name>A0ACC2N0C6_PERAE</name>
<protein>
    <submittedName>
        <fullName evidence="1">Uncharacterized protein</fullName>
    </submittedName>
</protein>
<accession>A0ACC2N0C6</accession>
<gene>
    <name evidence="1" type="ORF">MRB53_003902</name>
</gene>
<comment type="caution">
    <text evidence="1">The sequence shown here is derived from an EMBL/GenBank/DDBJ whole genome shotgun (WGS) entry which is preliminary data.</text>
</comment>
<dbReference type="Proteomes" id="UP001234297">
    <property type="component" value="Chromosome 1"/>
</dbReference>
<evidence type="ECO:0000313" key="1">
    <source>
        <dbReference type="EMBL" id="KAJ8650879.1"/>
    </source>
</evidence>
<reference evidence="1 2" key="1">
    <citation type="journal article" date="2022" name="Hortic Res">
        <title>A haplotype resolved chromosomal level avocado genome allows analysis of novel avocado genes.</title>
        <authorList>
            <person name="Nath O."/>
            <person name="Fletcher S.J."/>
            <person name="Hayward A."/>
            <person name="Shaw L.M."/>
            <person name="Masouleh A.K."/>
            <person name="Furtado A."/>
            <person name="Henry R.J."/>
            <person name="Mitter N."/>
        </authorList>
    </citation>
    <scope>NUCLEOTIDE SEQUENCE [LARGE SCALE GENOMIC DNA]</scope>
    <source>
        <strain evidence="2">cv. Hass</strain>
    </source>
</reference>
<dbReference type="EMBL" id="CM056809">
    <property type="protein sequence ID" value="KAJ8650879.1"/>
    <property type="molecule type" value="Genomic_DNA"/>
</dbReference>
<keyword evidence="2" id="KW-1185">Reference proteome</keyword>
<proteinExistence type="predicted"/>
<organism evidence="1 2">
    <name type="scientific">Persea americana</name>
    <name type="common">Avocado</name>
    <dbReference type="NCBI Taxonomy" id="3435"/>
    <lineage>
        <taxon>Eukaryota</taxon>
        <taxon>Viridiplantae</taxon>
        <taxon>Streptophyta</taxon>
        <taxon>Embryophyta</taxon>
        <taxon>Tracheophyta</taxon>
        <taxon>Spermatophyta</taxon>
        <taxon>Magnoliopsida</taxon>
        <taxon>Magnoliidae</taxon>
        <taxon>Laurales</taxon>
        <taxon>Lauraceae</taxon>
        <taxon>Persea</taxon>
    </lineage>
</organism>
<evidence type="ECO:0000313" key="2">
    <source>
        <dbReference type="Proteomes" id="UP001234297"/>
    </source>
</evidence>